<evidence type="ECO:0000313" key="3">
    <source>
        <dbReference type="EMBL" id="GAA5090154.1"/>
    </source>
</evidence>
<name>A0ABP9M8G6_9BURK</name>
<proteinExistence type="inferred from homology"/>
<dbReference type="CDD" id="cd00586">
    <property type="entry name" value="4HBT"/>
    <property type="match status" value="1"/>
</dbReference>
<dbReference type="Gene3D" id="3.10.129.10">
    <property type="entry name" value="Hotdog Thioesterase"/>
    <property type="match status" value="1"/>
</dbReference>
<evidence type="ECO:0000313" key="4">
    <source>
        <dbReference type="Proteomes" id="UP001500227"/>
    </source>
</evidence>
<gene>
    <name evidence="3" type="ORF">GCM10023337_14030</name>
</gene>
<keyword evidence="4" id="KW-1185">Reference proteome</keyword>
<comment type="similarity">
    <text evidence="1">Belongs to the 4-hydroxybenzoyl-CoA thioesterase family.</text>
</comment>
<sequence length="139" mass="15903">MQKNKYRLEEYPLRLEERLRYRDTDAQGHINNAVYVTLLEVGRVQLLRDPKHKLGHGKTMFMMAHISVDYLAELTWPNTVTIGTRVIHIGTTSFTTEQVIFVGDTCVAVGKTVIVTADRETRQKKPLSEETKTALKSIM</sequence>
<dbReference type="Pfam" id="PF13279">
    <property type="entry name" value="4HBT_2"/>
    <property type="match status" value="1"/>
</dbReference>
<dbReference type="SUPFAM" id="SSF54637">
    <property type="entry name" value="Thioesterase/thiol ester dehydrase-isomerase"/>
    <property type="match status" value="1"/>
</dbReference>
<accession>A0ABP9M8G6</accession>
<dbReference type="PANTHER" id="PTHR31793:SF27">
    <property type="entry name" value="NOVEL THIOESTERASE SUPERFAMILY DOMAIN AND SAPOSIN A-TYPE DOMAIN CONTAINING PROTEIN (0610012H03RIK)"/>
    <property type="match status" value="1"/>
</dbReference>
<dbReference type="InterPro" id="IPR050563">
    <property type="entry name" value="4-hydroxybenzoyl-CoA_TE"/>
</dbReference>
<evidence type="ECO:0000256" key="2">
    <source>
        <dbReference type="ARBA" id="ARBA00022801"/>
    </source>
</evidence>
<dbReference type="EMBL" id="BAABKD010000009">
    <property type="protein sequence ID" value="GAA5090154.1"/>
    <property type="molecule type" value="Genomic_DNA"/>
</dbReference>
<dbReference type="InterPro" id="IPR029069">
    <property type="entry name" value="HotDog_dom_sf"/>
</dbReference>
<reference evidence="4" key="1">
    <citation type="journal article" date="2019" name="Int. J. Syst. Evol. Microbiol.">
        <title>The Global Catalogue of Microorganisms (GCM) 10K type strain sequencing project: providing services to taxonomists for standard genome sequencing and annotation.</title>
        <authorList>
            <consortium name="The Broad Institute Genomics Platform"/>
            <consortium name="The Broad Institute Genome Sequencing Center for Infectious Disease"/>
            <person name="Wu L."/>
            <person name="Ma J."/>
        </authorList>
    </citation>
    <scope>NUCLEOTIDE SEQUENCE [LARGE SCALE GENOMIC DNA]</scope>
    <source>
        <strain evidence="4">JCM 18423</strain>
    </source>
</reference>
<dbReference type="PANTHER" id="PTHR31793">
    <property type="entry name" value="4-HYDROXYBENZOYL-COA THIOESTERASE FAMILY MEMBER"/>
    <property type="match status" value="1"/>
</dbReference>
<evidence type="ECO:0000256" key="1">
    <source>
        <dbReference type="ARBA" id="ARBA00005953"/>
    </source>
</evidence>
<dbReference type="Proteomes" id="UP001500227">
    <property type="component" value="Unassembled WGS sequence"/>
</dbReference>
<organism evidence="3 4">
    <name type="scientific">Paenalcaligenes hermetiae</name>
    <dbReference type="NCBI Taxonomy" id="1157987"/>
    <lineage>
        <taxon>Bacteria</taxon>
        <taxon>Pseudomonadati</taxon>
        <taxon>Pseudomonadota</taxon>
        <taxon>Betaproteobacteria</taxon>
        <taxon>Burkholderiales</taxon>
        <taxon>Alcaligenaceae</taxon>
        <taxon>Paenalcaligenes</taxon>
    </lineage>
</organism>
<dbReference type="RefSeq" id="WP_300646882.1">
    <property type="nucleotide sequence ID" value="NZ_BAABKD010000009.1"/>
</dbReference>
<keyword evidence="2" id="KW-0378">Hydrolase</keyword>
<comment type="caution">
    <text evidence="3">The sequence shown here is derived from an EMBL/GenBank/DDBJ whole genome shotgun (WGS) entry which is preliminary data.</text>
</comment>
<protein>
    <submittedName>
        <fullName evidence="3">Thioesterase family protein</fullName>
    </submittedName>
</protein>